<dbReference type="Pfam" id="PF00679">
    <property type="entry name" value="EFG_C"/>
    <property type="match status" value="1"/>
</dbReference>
<evidence type="ECO:0000313" key="3">
    <source>
        <dbReference type="EMBL" id="OGG20612.1"/>
    </source>
</evidence>
<dbReference type="Gene3D" id="3.30.70.870">
    <property type="entry name" value="Elongation Factor G (Translational Gtpase), domain 3"/>
    <property type="match status" value="1"/>
</dbReference>
<dbReference type="GO" id="GO:0005525">
    <property type="term" value="F:GTP binding"/>
    <property type="evidence" value="ECO:0007669"/>
    <property type="project" value="UniProtKB-KW"/>
</dbReference>
<dbReference type="SUPFAM" id="SSF52540">
    <property type="entry name" value="P-loop containing nucleoside triphosphate hydrolases"/>
    <property type="match status" value="1"/>
</dbReference>
<dbReference type="PANTHER" id="PTHR42908:SF8">
    <property type="entry name" value="TR-TYPE G DOMAIN-CONTAINING PROTEIN"/>
    <property type="match status" value="1"/>
</dbReference>
<dbReference type="InterPro" id="IPR048876">
    <property type="entry name" value="BipA_C"/>
</dbReference>
<reference evidence="3 4" key="1">
    <citation type="journal article" date="2016" name="Nat. Commun.">
        <title>Thousands of microbial genomes shed light on interconnected biogeochemical processes in an aquifer system.</title>
        <authorList>
            <person name="Anantharaman K."/>
            <person name="Brown C.T."/>
            <person name="Hug L.A."/>
            <person name="Sharon I."/>
            <person name="Castelle C.J."/>
            <person name="Probst A.J."/>
            <person name="Thomas B.C."/>
            <person name="Singh A."/>
            <person name="Wilkins M.J."/>
            <person name="Karaoz U."/>
            <person name="Brodie E.L."/>
            <person name="Williams K.H."/>
            <person name="Hubbard S.S."/>
            <person name="Banfield J.F."/>
        </authorList>
    </citation>
    <scope>NUCLEOTIDE SEQUENCE [LARGE SCALE GENOMIC DNA]</scope>
</reference>
<evidence type="ECO:0000313" key="4">
    <source>
        <dbReference type="Proteomes" id="UP000177092"/>
    </source>
</evidence>
<dbReference type="Gene3D" id="2.40.30.10">
    <property type="entry name" value="Translation factors"/>
    <property type="match status" value="1"/>
</dbReference>
<name>A0A1F6A7Z8_9BACT</name>
<dbReference type="CDD" id="cd03691">
    <property type="entry name" value="BipA_TypA_II"/>
    <property type="match status" value="1"/>
</dbReference>
<dbReference type="Pfam" id="PF00009">
    <property type="entry name" value="GTP_EFTU"/>
    <property type="match status" value="1"/>
</dbReference>
<dbReference type="PANTHER" id="PTHR42908">
    <property type="entry name" value="TRANSLATION ELONGATION FACTOR-RELATED"/>
    <property type="match status" value="1"/>
</dbReference>
<feature type="domain" description="Tr-type G" evidence="2">
    <location>
        <begin position="1"/>
        <end position="201"/>
    </location>
</feature>
<dbReference type="InterPro" id="IPR031157">
    <property type="entry name" value="G_TR_CS"/>
</dbReference>
<dbReference type="InterPro" id="IPR047042">
    <property type="entry name" value="BipA_II"/>
</dbReference>
<keyword evidence="1" id="KW-0547">Nucleotide-binding</keyword>
<dbReference type="EMBL" id="MFJN01000041">
    <property type="protein sequence ID" value="OGG20612.1"/>
    <property type="molecule type" value="Genomic_DNA"/>
</dbReference>
<dbReference type="SUPFAM" id="SSF50447">
    <property type="entry name" value="Translation proteins"/>
    <property type="match status" value="1"/>
</dbReference>
<dbReference type="InterPro" id="IPR009000">
    <property type="entry name" value="Transl_B-barrel_sf"/>
</dbReference>
<dbReference type="AlphaFoldDB" id="A0A1F6A7Z8"/>
<dbReference type="InterPro" id="IPR047041">
    <property type="entry name" value="BipA_GTP-bd_dom"/>
</dbReference>
<dbReference type="PROSITE" id="PS00301">
    <property type="entry name" value="G_TR_1"/>
    <property type="match status" value="1"/>
</dbReference>
<organism evidence="3 4">
    <name type="scientific">Candidatus Gottesmanbacteria bacterium RIFCSPHIGHO2_02_FULL_40_13</name>
    <dbReference type="NCBI Taxonomy" id="1798384"/>
    <lineage>
        <taxon>Bacteria</taxon>
        <taxon>Candidatus Gottesmaniibacteriota</taxon>
    </lineage>
</organism>
<dbReference type="STRING" id="1798384.A3D03_05385"/>
<protein>
    <submittedName>
        <fullName evidence="3">GTP-binding protein TypA</fullName>
    </submittedName>
</protein>
<gene>
    <name evidence="3" type="ORF">A3D03_05385</name>
</gene>
<comment type="caution">
    <text evidence="3">The sequence shown here is derived from an EMBL/GenBank/DDBJ whole genome shotgun (WGS) entry which is preliminary data.</text>
</comment>
<evidence type="ECO:0000259" key="2">
    <source>
        <dbReference type="PROSITE" id="PS51722"/>
    </source>
</evidence>
<keyword evidence="1" id="KW-0342">GTP-binding</keyword>
<dbReference type="Gene3D" id="3.40.50.300">
    <property type="entry name" value="P-loop containing nucleotide triphosphate hydrolases"/>
    <property type="match status" value="1"/>
</dbReference>
<dbReference type="GO" id="GO:0005829">
    <property type="term" value="C:cytosol"/>
    <property type="evidence" value="ECO:0007669"/>
    <property type="project" value="TreeGrafter"/>
</dbReference>
<dbReference type="InterPro" id="IPR042116">
    <property type="entry name" value="TypA/BipA_C"/>
</dbReference>
<dbReference type="Gene3D" id="3.30.70.240">
    <property type="match status" value="1"/>
</dbReference>
<evidence type="ECO:0000256" key="1">
    <source>
        <dbReference type="ARBA" id="ARBA00023134"/>
    </source>
</evidence>
<dbReference type="FunFam" id="2.40.50.250:FF:000001">
    <property type="entry name" value="GTP-binding protein TypA"/>
    <property type="match status" value="1"/>
</dbReference>
<dbReference type="NCBIfam" id="TIGR00231">
    <property type="entry name" value="small_GTP"/>
    <property type="match status" value="1"/>
</dbReference>
<dbReference type="GO" id="GO:1990904">
    <property type="term" value="C:ribonucleoprotein complex"/>
    <property type="evidence" value="ECO:0007669"/>
    <property type="project" value="TreeGrafter"/>
</dbReference>
<dbReference type="Pfam" id="PF21018">
    <property type="entry name" value="BipA_C"/>
    <property type="match status" value="1"/>
</dbReference>
<proteinExistence type="predicted"/>
<dbReference type="GO" id="GO:0003924">
    <property type="term" value="F:GTPase activity"/>
    <property type="evidence" value="ECO:0007669"/>
    <property type="project" value="InterPro"/>
</dbReference>
<dbReference type="InterPro" id="IPR027417">
    <property type="entry name" value="P-loop_NTPase"/>
</dbReference>
<dbReference type="PROSITE" id="PS51722">
    <property type="entry name" value="G_TR_2"/>
    <property type="match status" value="1"/>
</dbReference>
<dbReference type="InterPro" id="IPR004161">
    <property type="entry name" value="EFTu-like_2"/>
</dbReference>
<dbReference type="InterPro" id="IPR000795">
    <property type="entry name" value="T_Tr_GTP-bd_dom"/>
</dbReference>
<dbReference type="PRINTS" id="PR00315">
    <property type="entry name" value="ELONGATNFCT"/>
</dbReference>
<dbReference type="InterPro" id="IPR005225">
    <property type="entry name" value="Small_GTP-bd"/>
</dbReference>
<dbReference type="InterPro" id="IPR000640">
    <property type="entry name" value="EFG_V-like"/>
</dbReference>
<dbReference type="Pfam" id="PF03144">
    <property type="entry name" value="GTP_EFTU_D2"/>
    <property type="match status" value="1"/>
</dbReference>
<dbReference type="SUPFAM" id="SSF54980">
    <property type="entry name" value="EF-G C-terminal domain-like"/>
    <property type="match status" value="2"/>
</dbReference>
<dbReference type="InterPro" id="IPR035647">
    <property type="entry name" value="EFG_III/V"/>
</dbReference>
<sequence>MNIRNIAIIAHVDHGKTTLVDAMLKQTHTFRDNQAEMSQTTILDSGDLEREKGITILAKNTAVVYKDTKINIIDTPGHADFSGEVERIINMVDGALLIIDAAEGPLAQTRFVLETALEHNLKIIVVINKIDRKDQRAEEVLQETENLILYLAKKDSHLDYTMLYAVGREGKAWKTMPPDIHDKADISPIFETILSVIPAPISDSDLPFKMQVSTLDFDDYKGTYAIGKLSQGSVKPKQKVNLYMENNLLGSFQINQVFTSQGLERLEVAESTAGDIIAVTGIPDIAIGQTITDPSISGGFPDIHLSEPTLKITISPNTSPLAGREGKFTSARQLEQRLAREMKTNIGLRIRQSPSGGYEVSGRGELHLAILLETLRREGFEMQIGKPKIIFHVENNETLEPFEEVSIDIDKKYIGIVVEEIGRRKAEIIDVKTNTQDITRYLFTLSSRNLMGLRSLLISKTGGKGLFSSRFIGYRKMEEQVERYRNGVLIALESGKSTSYALETAQQRGTVFIGPGEAVYEGMIIGLNSRREDMEMNIIRFKKLTNMHTENSDVAITLDTPLRLSLEQCLDFLEDDEMLEITPLNLRLRKAHLNKILRKRAEKRKNGSINDTPRGKLGGI</sequence>
<dbReference type="CDD" id="cd01891">
    <property type="entry name" value="TypA_BipA"/>
    <property type="match status" value="1"/>
</dbReference>
<dbReference type="Proteomes" id="UP000177092">
    <property type="component" value="Unassembled WGS sequence"/>
</dbReference>
<accession>A0A1F6A7Z8</accession>
<dbReference type="Gene3D" id="2.40.50.250">
    <property type="entry name" value="bipa protein"/>
    <property type="match status" value="1"/>
</dbReference>